<dbReference type="InterPro" id="IPR050640">
    <property type="entry name" value="Bact_2-comp_sensor_kinase"/>
</dbReference>
<feature type="transmembrane region" description="Helical" evidence="2">
    <location>
        <begin position="69"/>
        <end position="88"/>
    </location>
</feature>
<keyword evidence="4" id="KW-0418">Kinase</keyword>
<dbReference type="Proteomes" id="UP001064933">
    <property type="component" value="Chromosome"/>
</dbReference>
<protein>
    <submittedName>
        <fullName evidence="4">Histidine kinase</fullName>
    </submittedName>
</protein>
<feature type="domain" description="Histidine kinase/HSP90-like ATPase" evidence="3">
    <location>
        <begin position="280"/>
        <end position="376"/>
    </location>
</feature>
<dbReference type="RefSeq" id="WP_261757571.1">
    <property type="nucleotide sequence ID" value="NZ_CP104562.2"/>
</dbReference>
<accession>A0ABY6AXB8</accession>
<gene>
    <name evidence="4" type="ORF">N4261_23035</name>
</gene>
<feature type="coiled-coil region" evidence="1">
    <location>
        <begin position="162"/>
        <end position="194"/>
    </location>
</feature>
<dbReference type="InterPro" id="IPR036890">
    <property type="entry name" value="HATPase_C_sf"/>
</dbReference>
<proteinExistence type="predicted"/>
<dbReference type="Gene3D" id="3.30.565.10">
    <property type="entry name" value="Histidine kinase-like ATPase, C-terminal domain"/>
    <property type="match status" value="1"/>
</dbReference>
<feature type="transmembrane region" description="Helical" evidence="2">
    <location>
        <begin position="137"/>
        <end position="156"/>
    </location>
</feature>
<dbReference type="SMART" id="SM00387">
    <property type="entry name" value="HATPase_c"/>
    <property type="match status" value="1"/>
</dbReference>
<keyword evidence="4" id="KW-0808">Transferase</keyword>
<keyword evidence="5" id="KW-1185">Reference proteome</keyword>
<dbReference type="PANTHER" id="PTHR34220">
    <property type="entry name" value="SENSOR HISTIDINE KINASE YPDA"/>
    <property type="match status" value="1"/>
</dbReference>
<evidence type="ECO:0000256" key="2">
    <source>
        <dbReference type="SAM" id="Phobius"/>
    </source>
</evidence>
<keyword evidence="2" id="KW-0472">Membrane</keyword>
<keyword evidence="2" id="KW-1133">Transmembrane helix</keyword>
<dbReference type="Pfam" id="PF06580">
    <property type="entry name" value="His_kinase"/>
    <property type="match status" value="1"/>
</dbReference>
<dbReference type="EMBL" id="CP104562">
    <property type="protein sequence ID" value="UXH77816.1"/>
    <property type="molecule type" value="Genomic_DNA"/>
</dbReference>
<dbReference type="Pfam" id="PF02518">
    <property type="entry name" value="HATPase_c"/>
    <property type="match status" value="1"/>
</dbReference>
<name>A0ABY6AXB8_9BURK</name>
<evidence type="ECO:0000313" key="5">
    <source>
        <dbReference type="Proteomes" id="UP001064933"/>
    </source>
</evidence>
<keyword evidence="1" id="KW-0175">Coiled coil</keyword>
<evidence type="ECO:0000259" key="3">
    <source>
        <dbReference type="SMART" id="SM00387"/>
    </source>
</evidence>
<sequence>MSSVMPPPVVPARPPTPREAALQLFNLRMIAAIFYFCLAMAGARSLTWMTHDDSLGGWLLSWLQFTRQTMLTALSVLALLALAEAWLARPGHAPSPTSRWPIAVRGGAIALGALIGALLRYWVANLGDPTAPLHGDWMLSTTLLWLLLGATASGVMQTMRAERRAQAELVALSRQHDQLQAQQLEAQLSALNAQIEPHFLFNTLANVKRLYETTPERGRNMLVSLIAYLRAALPSMRQGVSTLGQEMDLARSYLTILQMRMGDRLQFELSADADLHATPLPPMVLPTLVENAIKHGLGPLPEGGRIDIQVDRQPDGALSIEVRDNGQGFVGSGGSGVGLANTRARLAAMYGPQAALELEAAQPRGVVARLRIPAIAPQGMPTPLEATPGTMGRVGAPASAAAAAGPAHAPEIAA</sequence>
<keyword evidence="2" id="KW-0812">Transmembrane</keyword>
<dbReference type="PANTHER" id="PTHR34220:SF9">
    <property type="entry name" value="SIGNAL TRANSDUCTION HISTIDINE KINASE INTERNAL REGION DOMAIN-CONTAINING PROTEIN"/>
    <property type="match status" value="1"/>
</dbReference>
<feature type="transmembrane region" description="Helical" evidence="2">
    <location>
        <begin position="27"/>
        <end position="49"/>
    </location>
</feature>
<evidence type="ECO:0000256" key="1">
    <source>
        <dbReference type="SAM" id="Coils"/>
    </source>
</evidence>
<dbReference type="GO" id="GO:0016301">
    <property type="term" value="F:kinase activity"/>
    <property type="evidence" value="ECO:0007669"/>
    <property type="project" value="UniProtKB-KW"/>
</dbReference>
<dbReference type="SUPFAM" id="SSF55874">
    <property type="entry name" value="ATPase domain of HSP90 chaperone/DNA topoisomerase II/histidine kinase"/>
    <property type="match status" value="1"/>
</dbReference>
<dbReference type="InterPro" id="IPR003594">
    <property type="entry name" value="HATPase_dom"/>
</dbReference>
<feature type="transmembrane region" description="Helical" evidence="2">
    <location>
        <begin position="100"/>
        <end position="122"/>
    </location>
</feature>
<reference evidence="4" key="1">
    <citation type="submission" date="2022-10" db="EMBL/GenBank/DDBJ databases">
        <title>Characterization and whole genome sequencing of a new Roseateles species, isolated from fresh water.</title>
        <authorList>
            <person name="Guliayeva D.Y."/>
            <person name="Akhremchuk A.E."/>
            <person name="Sikolenko M.A."/>
            <person name="Valentovich L.N."/>
            <person name="Sidarenka A.V."/>
        </authorList>
    </citation>
    <scope>NUCLEOTIDE SEQUENCE</scope>
    <source>
        <strain evidence="4">BIM B-1768</strain>
    </source>
</reference>
<evidence type="ECO:0000313" key="4">
    <source>
        <dbReference type="EMBL" id="UXH77816.1"/>
    </source>
</evidence>
<organism evidence="4 5">
    <name type="scientific">Roseateles amylovorans</name>
    <dbReference type="NCBI Taxonomy" id="2978473"/>
    <lineage>
        <taxon>Bacteria</taxon>
        <taxon>Pseudomonadati</taxon>
        <taxon>Pseudomonadota</taxon>
        <taxon>Betaproteobacteria</taxon>
        <taxon>Burkholderiales</taxon>
        <taxon>Sphaerotilaceae</taxon>
        <taxon>Roseateles</taxon>
    </lineage>
</organism>
<dbReference type="InterPro" id="IPR010559">
    <property type="entry name" value="Sig_transdc_His_kin_internal"/>
</dbReference>